<dbReference type="InterPro" id="IPR023364">
    <property type="entry name" value="Trans_sialidase_dom3"/>
</dbReference>
<evidence type="ECO:0000313" key="11">
    <source>
        <dbReference type="EMBL" id="WEG35205.1"/>
    </source>
</evidence>
<dbReference type="Proteomes" id="UP001220478">
    <property type="component" value="Chromosome"/>
</dbReference>
<dbReference type="Pfam" id="PF02973">
    <property type="entry name" value="Sialidase"/>
    <property type="match status" value="1"/>
</dbReference>
<organism evidence="11 12">
    <name type="scientific">Amygdalobacter indicium</name>
    <dbReference type="NCBI Taxonomy" id="3029272"/>
    <lineage>
        <taxon>Bacteria</taxon>
        <taxon>Bacillati</taxon>
        <taxon>Bacillota</taxon>
        <taxon>Clostridia</taxon>
        <taxon>Eubacteriales</taxon>
        <taxon>Oscillospiraceae</taxon>
        <taxon>Amygdalobacter</taxon>
    </lineage>
</organism>
<accession>A0ABY8C7Z7</accession>
<dbReference type="Gene3D" id="2.120.10.10">
    <property type="match status" value="1"/>
</dbReference>
<feature type="domain" description="Sialidase" evidence="10">
    <location>
        <begin position="461"/>
        <end position="595"/>
    </location>
</feature>
<evidence type="ECO:0000256" key="4">
    <source>
        <dbReference type="ARBA" id="ARBA00022729"/>
    </source>
</evidence>
<reference evidence="11 12" key="1">
    <citation type="submission" date="2023-02" db="EMBL/GenBank/DDBJ databases">
        <title>Novel Oscillospiraceae bacterial genomes.</title>
        <authorList>
            <person name="Srinivasan S."/>
            <person name="Austin M.N."/>
            <person name="Fiedler T.L."/>
            <person name="Strenk S.M."/>
            <person name="Agnew K.J."/>
            <person name="Nagana Gowda G.A."/>
            <person name="Raftery D."/>
            <person name="Beamer M.A."/>
            <person name="Achilles S.L."/>
            <person name="Wiesenfeld H.C."/>
            <person name="Fredricks D.N."/>
            <person name="Hillier S.L."/>
        </authorList>
    </citation>
    <scope>NUCLEOTIDE SEQUENCE [LARGE SCALE GENOMIC DNA]</scope>
    <source>
        <strain evidence="11 12">CHIC02 1186E3-8</strain>
    </source>
</reference>
<evidence type="ECO:0000256" key="3">
    <source>
        <dbReference type="ARBA" id="ARBA00012733"/>
    </source>
</evidence>
<dbReference type="Gene3D" id="2.40.220.10">
    <property type="entry name" value="Intramolecular Trans-sialidase, Domain 3"/>
    <property type="match status" value="1"/>
</dbReference>
<keyword evidence="7" id="KW-0326">Glycosidase</keyword>
<dbReference type="EMBL" id="CP118868">
    <property type="protein sequence ID" value="WEG35205.1"/>
    <property type="molecule type" value="Genomic_DNA"/>
</dbReference>
<keyword evidence="5" id="KW-0677">Repeat</keyword>
<dbReference type="RefSeq" id="WP_315571263.1">
    <property type="nucleotide sequence ID" value="NZ_CP118868.1"/>
</dbReference>
<name>A0ABY8C7Z7_9FIRM</name>
<gene>
    <name evidence="11" type="ORF">PYS61_04530</name>
</gene>
<dbReference type="Gene3D" id="2.60.120.200">
    <property type="match status" value="1"/>
</dbReference>
<dbReference type="PANTHER" id="PTHR10628">
    <property type="entry name" value="SIALIDASE"/>
    <property type="match status" value="1"/>
</dbReference>
<comment type="similarity">
    <text evidence="2">Belongs to the glycosyl hydrolase 33 family.</text>
</comment>
<dbReference type="InterPro" id="IPR011040">
    <property type="entry name" value="Sialidase"/>
</dbReference>
<evidence type="ECO:0000259" key="10">
    <source>
        <dbReference type="Pfam" id="PF13088"/>
    </source>
</evidence>
<dbReference type="InterPro" id="IPR013320">
    <property type="entry name" value="ConA-like_dom_sf"/>
</dbReference>
<proteinExistence type="inferred from homology"/>
<dbReference type="SUPFAM" id="SSF49899">
    <property type="entry name" value="Concanavalin A-like lectins/glucanases"/>
    <property type="match status" value="1"/>
</dbReference>
<dbReference type="InterPro" id="IPR036278">
    <property type="entry name" value="Sialidase_sf"/>
</dbReference>
<dbReference type="CDD" id="cd15482">
    <property type="entry name" value="Sialidase_non-viral"/>
    <property type="match status" value="1"/>
</dbReference>
<dbReference type="InterPro" id="IPR026856">
    <property type="entry name" value="Sialidase_fam"/>
</dbReference>
<keyword evidence="4 8" id="KW-0732">Signal</keyword>
<evidence type="ECO:0000256" key="1">
    <source>
        <dbReference type="ARBA" id="ARBA00000427"/>
    </source>
</evidence>
<dbReference type="InterPro" id="IPR004124">
    <property type="entry name" value="Glyco_hydro_33_N"/>
</dbReference>
<protein>
    <recommendedName>
        <fullName evidence="3">exo-alpha-sialidase</fullName>
        <ecNumber evidence="3">3.2.1.18</ecNumber>
    </recommendedName>
</protein>
<dbReference type="Pfam" id="PF13088">
    <property type="entry name" value="BNR_2"/>
    <property type="match status" value="1"/>
</dbReference>
<sequence>MKTFKRTLILLMSGIFFATSTILAADDNKLIKRESENFSITLAENVTVTGGKVVDVTKNNHADEIMNLQEGTIVISFTSDFNNPVQSLLSVGNATPGNQDRHFHIYVTDTGKLGMELRNTDKIFKYTLSSPAALQGLYHRQQAINTVAFKADKNKNEYKLFANGKFLTSMKVKEYKFLSDITGVNNISLGGTVRQGKVAYPFNGKINKVTVYKDNLNDQVLSDITAATVYGKQIFSANDGSGSNYYRIPAMLTLSDGTVVASADARYGGTHDARSNIDIAFARSVDGGKTFSKPVLPLAFDDYAASKVTWPRAGKEKNLQISGSAAFIDSVLLQDKETKRLFLFADAFTYGKGFNNAAKGSGFKEVRNGKYLKLRWHEDGINEYNYTIRENGIIYDDRNNKPTDYSVDKEYRLLFKKKNLLQKQYDVKFVGSDLVEYRTNIDVKMNVFYKDSVFQLFPTNYMVMKYSDDNGLTWSGMNILGKFRQVEKNMLLFGPGRGTQITKGKYAGRLIITAYNSMTGDYGYLFSDNHGKDWDFINTELGAGGNTAEAQIVELPDGSLRTFMRTNKGKIAYTTSNDGGFTWSAVKYMDNLNVTKYGTQLSVINYSRKIAGQDAIIMSTPSAADGRRNGKILIGLIETTAGTGEDKYKINWKYSYGLDLPKFGFSYSCLTELPTGDLGILYEKYDSWSRSELHLSDTLRYETYTLSEVMNN</sequence>
<dbReference type="SUPFAM" id="SSF50939">
    <property type="entry name" value="Sialidases"/>
    <property type="match status" value="1"/>
</dbReference>
<evidence type="ECO:0000256" key="8">
    <source>
        <dbReference type="SAM" id="SignalP"/>
    </source>
</evidence>
<keyword evidence="6" id="KW-0378">Hydrolase</keyword>
<evidence type="ECO:0000256" key="5">
    <source>
        <dbReference type="ARBA" id="ARBA00022737"/>
    </source>
</evidence>
<dbReference type="EC" id="3.2.1.18" evidence="3"/>
<evidence type="ECO:0000313" key="12">
    <source>
        <dbReference type="Proteomes" id="UP001220478"/>
    </source>
</evidence>
<evidence type="ECO:0000259" key="9">
    <source>
        <dbReference type="Pfam" id="PF02973"/>
    </source>
</evidence>
<comment type="catalytic activity">
    <reaction evidence="1">
        <text>Hydrolysis of alpha-(2-&gt;3)-, alpha-(2-&gt;6)-, alpha-(2-&gt;8)- glycosidic linkages of terminal sialic acid residues in oligosaccharides, glycoproteins, glycolipids, colominic acid and synthetic substrates.</text>
        <dbReference type="EC" id="3.2.1.18"/>
    </reaction>
</comment>
<keyword evidence="12" id="KW-1185">Reference proteome</keyword>
<evidence type="ECO:0000256" key="2">
    <source>
        <dbReference type="ARBA" id="ARBA00009348"/>
    </source>
</evidence>
<feature type="chain" id="PRO_5045544284" description="exo-alpha-sialidase" evidence="8">
    <location>
        <begin position="25"/>
        <end position="712"/>
    </location>
</feature>
<evidence type="ECO:0000256" key="7">
    <source>
        <dbReference type="ARBA" id="ARBA00023295"/>
    </source>
</evidence>
<evidence type="ECO:0000256" key="6">
    <source>
        <dbReference type="ARBA" id="ARBA00022801"/>
    </source>
</evidence>
<feature type="signal peptide" evidence="8">
    <location>
        <begin position="1"/>
        <end position="24"/>
    </location>
</feature>
<feature type="domain" description="Glycoside hydrolase family 33 N-terminal" evidence="9">
    <location>
        <begin position="61"/>
        <end position="226"/>
    </location>
</feature>
<dbReference type="PANTHER" id="PTHR10628:SF30">
    <property type="entry name" value="EXO-ALPHA-SIALIDASE"/>
    <property type="match status" value="1"/>
</dbReference>